<dbReference type="RefSeq" id="WP_006813373.1">
    <property type="nucleotide sequence ID" value="NZ_AP018946.1"/>
</dbReference>
<dbReference type="InterPro" id="IPR036937">
    <property type="entry name" value="Adhesion_dom_fimbrial_sf"/>
</dbReference>
<dbReference type="SUPFAM" id="SSF49401">
    <property type="entry name" value="Bacterial adhesins"/>
    <property type="match status" value="1"/>
</dbReference>
<dbReference type="Gene3D" id="2.60.40.1090">
    <property type="entry name" value="Fimbrial-type adhesion domain"/>
    <property type="match status" value="1"/>
</dbReference>
<gene>
    <name evidence="6" type="primary">fimA_6</name>
    <name evidence="6" type="ORF">NCTC12026_01582</name>
</gene>
<dbReference type="Pfam" id="PF16970">
    <property type="entry name" value="FimA"/>
    <property type="match status" value="1"/>
</dbReference>
<evidence type="ECO:0000313" key="6">
    <source>
        <dbReference type="EMBL" id="SUC35199.1"/>
    </source>
</evidence>
<comment type="subcellular location">
    <subcellularLocation>
        <location evidence="1">Fimbrium</location>
    </subcellularLocation>
</comment>
<dbReference type="EMBL" id="UGUA01000002">
    <property type="protein sequence ID" value="SUC35199.1"/>
    <property type="molecule type" value="Genomic_DNA"/>
</dbReference>
<reference evidence="6 7" key="1">
    <citation type="submission" date="2018-06" db="EMBL/GenBank/DDBJ databases">
        <authorList>
            <consortium name="Pathogen Informatics"/>
            <person name="Doyle S."/>
        </authorList>
    </citation>
    <scope>NUCLEOTIDE SEQUENCE [LARGE SCALE GENOMIC DNA]</scope>
    <source>
        <strain evidence="6 7">NCTC12026</strain>
    </source>
</reference>
<dbReference type="PANTHER" id="PTHR33420:SF3">
    <property type="entry name" value="FIMBRIAL SUBUNIT ELFA"/>
    <property type="match status" value="1"/>
</dbReference>
<sequence length="170" mass="16896">MKKSLLVLLMASSVSASVLAADGTITFNGEITATTCDVITGTNGDFTVTLPTVSTTALASAGATAGNTSFVIELANCTASGVDVAANFESLTSGDAVTGNLNPTTAPANVQIGLADQAGNLAKVNGAPVGRQPIVGGAATLAYQAFYYAKDAVTAPGLVTAQVNYTLTYP</sequence>
<keyword evidence="4" id="KW-0281">Fimbrium</keyword>
<evidence type="ECO:0000256" key="1">
    <source>
        <dbReference type="ARBA" id="ARBA00004561"/>
    </source>
</evidence>
<dbReference type="Proteomes" id="UP000255129">
    <property type="component" value="Unassembled WGS sequence"/>
</dbReference>
<feature type="signal peptide" evidence="5">
    <location>
        <begin position="1"/>
        <end position="20"/>
    </location>
</feature>
<dbReference type="PANTHER" id="PTHR33420">
    <property type="entry name" value="FIMBRIAL SUBUNIT ELFA-RELATED"/>
    <property type="match status" value="1"/>
</dbReference>
<evidence type="ECO:0000256" key="2">
    <source>
        <dbReference type="ARBA" id="ARBA00006671"/>
    </source>
</evidence>
<proteinExistence type="inferred from homology"/>
<evidence type="ECO:0000256" key="5">
    <source>
        <dbReference type="SAM" id="SignalP"/>
    </source>
</evidence>
<dbReference type="OrthoDB" id="7030999at2"/>
<name>A0A379G2G8_9GAMM</name>
<evidence type="ECO:0000256" key="4">
    <source>
        <dbReference type="ARBA" id="ARBA00023263"/>
    </source>
</evidence>
<keyword evidence="3 5" id="KW-0732">Signal</keyword>
<dbReference type="GO" id="GO:0009289">
    <property type="term" value="C:pilus"/>
    <property type="evidence" value="ECO:0007669"/>
    <property type="project" value="UniProtKB-SubCell"/>
</dbReference>
<feature type="chain" id="PRO_5016606687" evidence="5">
    <location>
        <begin position="21"/>
        <end position="170"/>
    </location>
</feature>
<dbReference type="InterPro" id="IPR039458">
    <property type="entry name" value="FimA-like"/>
</dbReference>
<evidence type="ECO:0000256" key="3">
    <source>
        <dbReference type="ARBA" id="ARBA00022729"/>
    </source>
</evidence>
<protein>
    <submittedName>
        <fullName evidence="6">Type-1A pilin</fullName>
    </submittedName>
</protein>
<organism evidence="6 7">
    <name type="scientific">Providencia rustigianii</name>
    <dbReference type="NCBI Taxonomy" id="158850"/>
    <lineage>
        <taxon>Bacteria</taxon>
        <taxon>Pseudomonadati</taxon>
        <taxon>Pseudomonadota</taxon>
        <taxon>Gammaproteobacteria</taxon>
        <taxon>Enterobacterales</taxon>
        <taxon>Morganellaceae</taxon>
        <taxon>Providencia</taxon>
    </lineage>
</organism>
<dbReference type="InterPro" id="IPR050263">
    <property type="entry name" value="Bact_Fimbrial_Adh_Pro"/>
</dbReference>
<evidence type="ECO:0000313" key="7">
    <source>
        <dbReference type="Proteomes" id="UP000255129"/>
    </source>
</evidence>
<dbReference type="AlphaFoldDB" id="A0A379G2G8"/>
<dbReference type="GeneID" id="93420940"/>
<dbReference type="GO" id="GO:0043709">
    <property type="term" value="P:cell adhesion involved in single-species biofilm formation"/>
    <property type="evidence" value="ECO:0007669"/>
    <property type="project" value="TreeGrafter"/>
</dbReference>
<dbReference type="InterPro" id="IPR008966">
    <property type="entry name" value="Adhesion_dom_sf"/>
</dbReference>
<accession>A0A379G2G8</accession>
<comment type="similarity">
    <text evidence="2">Belongs to the fimbrial protein family.</text>
</comment>